<dbReference type="Proteomes" id="UP000005778">
    <property type="component" value="Chromosome"/>
</dbReference>
<dbReference type="PANTHER" id="PTHR43543">
    <property type="entry name" value="MALONIC SEMIALDEHYDE REDUCTASE RUTE-RELATED"/>
    <property type="match status" value="1"/>
</dbReference>
<dbReference type="Pfam" id="PF00881">
    <property type="entry name" value="Nitroreductase"/>
    <property type="match status" value="1"/>
</dbReference>
<dbReference type="EMBL" id="CM001488">
    <property type="protein sequence ID" value="EIM62702.1"/>
    <property type="molecule type" value="Genomic_DNA"/>
</dbReference>
<dbReference type="SUPFAM" id="SSF55469">
    <property type="entry name" value="FMN-dependent nitroreductase-like"/>
    <property type="match status" value="1"/>
</dbReference>
<keyword evidence="3" id="KW-1185">Reference proteome</keyword>
<dbReference type="PANTHER" id="PTHR43543:SF1">
    <property type="entry name" value="MALONIC SEMIALDEHYDE REDUCTASE RUTE-RELATED"/>
    <property type="match status" value="1"/>
</dbReference>
<organism evidence="2 3">
    <name type="scientific">Desulfobacter postgatei 2ac9</name>
    <dbReference type="NCBI Taxonomy" id="879212"/>
    <lineage>
        <taxon>Bacteria</taxon>
        <taxon>Pseudomonadati</taxon>
        <taxon>Thermodesulfobacteriota</taxon>
        <taxon>Desulfobacteria</taxon>
        <taxon>Desulfobacterales</taxon>
        <taxon>Desulfobacteraceae</taxon>
        <taxon>Desulfobacter</taxon>
    </lineage>
</organism>
<dbReference type="InterPro" id="IPR050461">
    <property type="entry name" value="Nitroreductase_HadB/RutE"/>
</dbReference>
<evidence type="ECO:0000313" key="3">
    <source>
        <dbReference type="Proteomes" id="UP000005778"/>
    </source>
</evidence>
<feature type="domain" description="Nitroreductase" evidence="1">
    <location>
        <begin position="8"/>
        <end position="185"/>
    </location>
</feature>
<evidence type="ECO:0000313" key="2">
    <source>
        <dbReference type="EMBL" id="EIM62702.1"/>
    </source>
</evidence>
<sequence>MNFEQITKNRRSINFFDPDKDLSPEVIKKMVELASNSPSSFNLQPWNLVVLRDRAQKEKLKELAWNQPKIVEAPVTMIVLADREGWKQGHPGLERTWQEMVKTGMPETKRDWFLNATRSLYNWSTDANLAFAAKNAAFFAMSLMYAAVSLGLDSHPMDGFDHEGVKKAFNIPDRYWIPVLLAVGYKKPGLVLDPPKWRKTYEEIVVEL</sequence>
<name>I5AZN9_9BACT</name>
<accession>I5AZN9</accession>
<evidence type="ECO:0000259" key="1">
    <source>
        <dbReference type="Pfam" id="PF00881"/>
    </source>
</evidence>
<proteinExistence type="predicted"/>
<gene>
    <name evidence="2" type="ORF">DespoDRAFT_00708</name>
</gene>
<dbReference type="RefSeq" id="WP_004071401.1">
    <property type="nucleotide sequence ID" value="NZ_CM001488.1"/>
</dbReference>
<dbReference type="InterPro" id="IPR000415">
    <property type="entry name" value="Nitroreductase-like"/>
</dbReference>
<dbReference type="STRING" id="879212.DespoDRAFT_00708"/>
<reference evidence="2 3" key="2">
    <citation type="submission" date="2012-02" db="EMBL/GenBank/DDBJ databases">
        <title>Improved High-Quality Draft sequence of Desulfobacter postgatei 2ac9.</title>
        <authorList>
            <consortium name="US DOE Joint Genome Institute"/>
            <person name="Lucas S."/>
            <person name="Han J."/>
            <person name="Lapidus A."/>
            <person name="Cheng J.-F."/>
            <person name="Goodwin L."/>
            <person name="Pitluck S."/>
            <person name="Peters L."/>
            <person name="Ovchinnikova G."/>
            <person name="Held B."/>
            <person name="Detter J.C."/>
            <person name="Han C."/>
            <person name="Tapia R."/>
            <person name="Land M."/>
            <person name="Hauser L."/>
            <person name="Kyrpides N."/>
            <person name="Ivanova N."/>
            <person name="Pagani I."/>
            <person name="Orellana R."/>
            <person name="Lovley D."/>
            <person name="Woyke T."/>
        </authorList>
    </citation>
    <scope>NUCLEOTIDE SEQUENCE [LARGE SCALE GENOMIC DNA]</scope>
    <source>
        <strain evidence="2 3">2ac9</strain>
    </source>
</reference>
<protein>
    <submittedName>
        <fullName evidence="2">Nitroreductase</fullName>
    </submittedName>
</protein>
<dbReference type="eggNOG" id="COG0778">
    <property type="taxonomic scope" value="Bacteria"/>
</dbReference>
<dbReference type="AlphaFoldDB" id="I5AZN9"/>
<dbReference type="InterPro" id="IPR029479">
    <property type="entry name" value="Nitroreductase"/>
</dbReference>
<dbReference type="Gene3D" id="3.40.109.10">
    <property type="entry name" value="NADH Oxidase"/>
    <property type="match status" value="1"/>
</dbReference>
<dbReference type="HOGENOM" id="CLU_070764_4_5_7"/>
<reference evidence="2 3" key="1">
    <citation type="submission" date="2011-09" db="EMBL/GenBank/DDBJ databases">
        <authorList>
            <consortium name="US DOE Joint Genome Institute (JGI-PGF)"/>
            <person name="Lucas S."/>
            <person name="Han J."/>
            <person name="Lapidus A."/>
            <person name="Cheng J.-F."/>
            <person name="Goodwin L."/>
            <person name="Pitluck S."/>
            <person name="Peters L."/>
            <person name="Land M.L."/>
            <person name="Hauser L."/>
            <person name="Orellana R."/>
            <person name="Lovley D."/>
            <person name="Woyke T.J."/>
        </authorList>
    </citation>
    <scope>NUCLEOTIDE SEQUENCE [LARGE SCALE GENOMIC DNA]</scope>
    <source>
        <strain evidence="2 3">2ac9</strain>
    </source>
</reference>
<dbReference type="OrthoDB" id="9809288at2"/>
<dbReference type="CDD" id="cd02137">
    <property type="entry name" value="MhqN-like"/>
    <property type="match status" value="1"/>
</dbReference>
<dbReference type="GO" id="GO:0016491">
    <property type="term" value="F:oxidoreductase activity"/>
    <property type="evidence" value="ECO:0007669"/>
    <property type="project" value="InterPro"/>
</dbReference>